<evidence type="ECO:0000313" key="1">
    <source>
        <dbReference type="EMBL" id="VDY36666.1"/>
    </source>
</evidence>
<proteinExistence type="predicted"/>
<dbReference type="EMBL" id="LR133909">
    <property type="protein sequence ID" value="VDY36666.1"/>
    <property type="molecule type" value="Genomic_DNA"/>
</dbReference>
<dbReference type="Proteomes" id="UP000281393">
    <property type="component" value="Chromosome"/>
</dbReference>
<organism evidence="1 2">
    <name type="scientific">Salmonella enterica subsp. enterica serovar Daytona</name>
    <dbReference type="NCBI Taxonomy" id="1962639"/>
    <lineage>
        <taxon>Bacteria</taxon>
        <taxon>Pseudomonadati</taxon>
        <taxon>Pseudomonadota</taxon>
        <taxon>Gammaproteobacteria</taxon>
        <taxon>Enterobacterales</taxon>
        <taxon>Enterobacteriaceae</taxon>
        <taxon>Salmonella</taxon>
    </lineage>
</organism>
<evidence type="ECO:0000313" key="2">
    <source>
        <dbReference type="Proteomes" id="UP000281393"/>
    </source>
</evidence>
<sequence length="85" mass="9077">MLALLLFQLGFLRGDLFASLFQFGDSLLARLVQIAEVGLQALPTLAFFSAKNKLNAGVFALAESGVQLCGEITLLAGFLLLQFGN</sequence>
<accession>A0A447JAC3</accession>
<dbReference type="AlphaFoldDB" id="A0A447JAC3"/>
<reference evidence="1 2" key="1">
    <citation type="submission" date="2018-12" db="EMBL/GenBank/DDBJ databases">
        <authorList>
            <consortium name="Pathogen Informatics"/>
        </authorList>
    </citation>
    <scope>NUCLEOTIDE SEQUENCE [LARGE SCALE GENOMIC DNA]</scope>
    <source>
        <strain evidence="1 2">NCTC7102</strain>
    </source>
</reference>
<gene>
    <name evidence="1" type="ORF">NCTC7102_00174</name>
</gene>
<name>A0A447JAC3_SALET</name>
<protein>
    <submittedName>
        <fullName evidence="1">Uncharacterized protein</fullName>
    </submittedName>
</protein>